<gene>
    <name evidence="6" type="ORF">NLI96_g13204</name>
</gene>
<dbReference type="Pfam" id="PF03466">
    <property type="entry name" value="LysR_substrate"/>
    <property type="match status" value="1"/>
</dbReference>
<evidence type="ECO:0000259" key="5">
    <source>
        <dbReference type="PROSITE" id="PS50931"/>
    </source>
</evidence>
<evidence type="ECO:0000256" key="1">
    <source>
        <dbReference type="ARBA" id="ARBA00009437"/>
    </source>
</evidence>
<dbReference type="InterPro" id="IPR000847">
    <property type="entry name" value="LysR_HTH_N"/>
</dbReference>
<dbReference type="Proteomes" id="UP001212997">
    <property type="component" value="Unassembled WGS sequence"/>
</dbReference>
<dbReference type="PANTHER" id="PTHR30537">
    <property type="entry name" value="HTH-TYPE TRANSCRIPTIONAL REGULATOR"/>
    <property type="match status" value="1"/>
</dbReference>
<dbReference type="InterPro" id="IPR005119">
    <property type="entry name" value="LysR_subst-bd"/>
</dbReference>
<dbReference type="PANTHER" id="PTHR30537:SF72">
    <property type="entry name" value="LYSR FAMILY TRANSCRIPTIONAL REGULATOR"/>
    <property type="match status" value="1"/>
</dbReference>
<feature type="domain" description="HTH lysR-type" evidence="5">
    <location>
        <begin position="1"/>
        <end position="53"/>
    </location>
</feature>
<dbReference type="FunFam" id="1.10.10.10:FF:000001">
    <property type="entry name" value="LysR family transcriptional regulator"/>
    <property type="match status" value="1"/>
</dbReference>
<keyword evidence="2" id="KW-0805">Transcription regulation</keyword>
<evidence type="ECO:0000313" key="6">
    <source>
        <dbReference type="EMBL" id="KAJ3472909.1"/>
    </source>
</evidence>
<name>A0AAD5Y6Y1_9APHY</name>
<evidence type="ECO:0000313" key="7">
    <source>
        <dbReference type="Proteomes" id="UP001212997"/>
    </source>
</evidence>
<dbReference type="Gene3D" id="1.10.10.10">
    <property type="entry name" value="Winged helix-like DNA-binding domain superfamily/Winged helix DNA-binding domain"/>
    <property type="match status" value="1"/>
</dbReference>
<dbReference type="GO" id="GO:0006351">
    <property type="term" value="P:DNA-templated transcription"/>
    <property type="evidence" value="ECO:0007669"/>
    <property type="project" value="TreeGrafter"/>
</dbReference>
<comment type="caution">
    <text evidence="6">The sequence shown here is derived from an EMBL/GenBank/DDBJ whole genome shotgun (WGS) entry which is preliminary data.</text>
</comment>
<dbReference type="InterPro" id="IPR036388">
    <property type="entry name" value="WH-like_DNA-bd_sf"/>
</dbReference>
<dbReference type="GO" id="GO:0043565">
    <property type="term" value="F:sequence-specific DNA binding"/>
    <property type="evidence" value="ECO:0007669"/>
    <property type="project" value="TreeGrafter"/>
</dbReference>
<organism evidence="6 7">
    <name type="scientific">Meripilus lineatus</name>
    <dbReference type="NCBI Taxonomy" id="2056292"/>
    <lineage>
        <taxon>Eukaryota</taxon>
        <taxon>Fungi</taxon>
        <taxon>Dikarya</taxon>
        <taxon>Basidiomycota</taxon>
        <taxon>Agaricomycotina</taxon>
        <taxon>Agaricomycetes</taxon>
        <taxon>Polyporales</taxon>
        <taxon>Meripilaceae</taxon>
        <taxon>Meripilus</taxon>
    </lineage>
</organism>
<dbReference type="EMBL" id="JANAWD010001677">
    <property type="protein sequence ID" value="KAJ3472909.1"/>
    <property type="molecule type" value="Genomic_DNA"/>
</dbReference>
<keyword evidence="4" id="KW-0804">Transcription</keyword>
<dbReference type="Gene3D" id="3.40.190.290">
    <property type="match status" value="1"/>
</dbReference>
<proteinExistence type="inferred from homology"/>
<evidence type="ECO:0000256" key="3">
    <source>
        <dbReference type="ARBA" id="ARBA00023125"/>
    </source>
</evidence>
<sequence>MQIFVRVADVNGFSKAADTLQLAKPVVTRAIKDLETRLGVRLINRTTRKLHLTEEGRLYYESAVKILSAVDESESVYRLGVAKPTGTLRIDMQTSIAKCVIVPKLAAFREQYPGVNLIIGATDRIVDLIEDGVDCAIRVGVLGDSTMIARQIGVFKRVTVASPDYLKRAGMPETLDDLIDHRVVYYTSGKGVRPPTFDFQTDAGPTTIRMTSSVQVNNSDTYIALSKAGFGLIQPARFAVSEELRSGELVEVLPSYPVPQKPISVVYSQRSNLAPKLSAFLSWVSDVFESCQETLNA</sequence>
<dbReference type="SUPFAM" id="SSF53850">
    <property type="entry name" value="Periplasmic binding protein-like II"/>
    <property type="match status" value="1"/>
</dbReference>
<evidence type="ECO:0000256" key="2">
    <source>
        <dbReference type="ARBA" id="ARBA00023015"/>
    </source>
</evidence>
<dbReference type="GO" id="GO:0003700">
    <property type="term" value="F:DNA-binding transcription factor activity"/>
    <property type="evidence" value="ECO:0007669"/>
    <property type="project" value="InterPro"/>
</dbReference>
<dbReference type="SUPFAM" id="SSF46785">
    <property type="entry name" value="Winged helix' DNA-binding domain"/>
    <property type="match status" value="1"/>
</dbReference>
<dbReference type="CDD" id="cd08472">
    <property type="entry name" value="PBP2_CrgA_like_3"/>
    <property type="match status" value="1"/>
</dbReference>
<keyword evidence="3" id="KW-0238">DNA-binding</keyword>
<reference evidence="6" key="1">
    <citation type="submission" date="2022-07" db="EMBL/GenBank/DDBJ databases">
        <title>Genome Sequence of Physisporinus lineatus.</title>
        <authorList>
            <person name="Buettner E."/>
        </authorList>
    </citation>
    <scope>NUCLEOTIDE SEQUENCE</scope>
    <source>
        <strain evidence="6">VT162</strain>
    </source>
</reference>
<dbReference type="AlphaFoldDB" id="A0AAD5Y6Y1"/>
<dbReference type="InterPro" id="IPR058163">
    <property type="entry name" value="LysR-type_TF_proteobact-type"/>
</dbReference>
<dbReference type="Pfam" id="PF00126">
    <property type="entry name" value="HTH_1"/>
    <property type="match status" value="1"/>
</dbReference>
<comment type="similarity">
    <text evidence="1">Belongs to the LysR transcriptional regulatory family.</text>
</comment>
<accession>A0AAD5Y6Y1</accession>
<dbReference type="PRINTS" id="PR00039">
    <property type="entry name" value="HTHLYSR"/>
</dbReference>
<dbReference type="InterPro" id="IPR036390">
    <property type="entry name" value="WH_DNA-bd_sf"/>
</dbReference>
<evidence type="ECO:0000256" key="4">
    <source>
        <dbReference type="ARBA" id="ARBA00023163"/>
    </source>
</evidence>
<protein>
    <recommendedName>
        <fullName evidence="5">HTH lysR-type domain-containing protein</fullName>
    </recommendedName>
</protein>
<dbReference type="PROSITE" id="PS50931">
    <property type="entry name" value="HTH_LYSR"/>
    <property type="match status" value="1"/>
</dbReference>
<keyword evidence="7" id="KW-1185">Reference proteome</keyword>